<gene>
    <name evidence="2" type="ORF">CWC20_08355</name>
</gene>
<proteinExistence type="predicted"/>
<keyword evidence="1" id="KW-0472">Membrane</keyword>
<evidence type="ECO:0000313" key="3">
    <source>
        <dbReference type="Proteomes" id="UP000307164"/>
    </source>
</evidence>
<keyword evidence="1" id="KW-0812">Transmembrane</keyword>
<organism evidence="2 3">
    <name type="scientific">Pseudoalteromonas aurantia</name>
    <dbReference type="NCBI Taxonomy" id="43654"/>
    <lineage>
        <taxon>Bacteria</taxon>
        <taxon>Pseudomonadati</taxon>
        <taxon>Pseudomonadota</taxon>
        <taxon>Gammaproteobacteria</taxon>
        <taxon>Alteromonadales</taxon>
        <taxon>Pseudoalteromonadaceae</taxon>
        <taxon>Pseudoalteromonas</taxon>
    </lineage>
</organism>
<name>A0ABY2VYT4_9GAMM</name>
<keyword evidence="3" id="KW-1185">Reference proteome</keyword>
<accession>A0ABY2VYT4</accession>
<dbReference type="Proteomes" id="UP000307164">
    <property type="component" value="Unassembled WGS sequence"/>
</dbReference>
<feature type="transmembrane region" description="Helical" evidence="1">
    <location>
        <begin position="154"/>
        <end position="171"/>
    </location>
</feature>
<sequence>MKTVPQNGGTVPLRNSKNPVVGVFRHHCGNIASVHNYQGPKKKHLFYLHCDKCGCDQGAGKPYQAEIKAGMYDTIEQLEAAESDVISNQVTPEVENTPETAADADYSEVVESETVDINTQVDSQDLTIKKPPHTAPDAVLTVETTAKDNKPRNVAIAAIFGAIFGGLFALAR</sequence>
<protein>
    <submittedName>
        <fullName evidence="2">Uncharacterized protein</fullName>
    </submittedName>
</protein>
<dbReference type="RefSeq" id="WP_138676417.1">
    <property type="nucleotide sequence ID" value="NZ_PNBW01000038.1"/>
</dbReference>
<evidence type="ECO:0000313" key="2">
    <source>
        <dbReference type="EMBL" id="TMO75323.1"/>
    </source>
</evidence>
<keyword evidence="1" id="KW-1133">Transmembrane helix</keyword>
<comment type="caution">
    <text evidence="2">The sequence shown here is derived from an EMBL/GenBank/DDBJ whole genome shotgun (WGS) entry which is preliminary data.</text>
</comment>
<dbReference type="EMBL" id="PNBW01000038">
    <property type="protein sequence ID" value="TMO75323.1"/>
    <property type="molecule type" value="Genomic_DNA"/>
</dbReference>
<evidence type="ECO:0000256" key="1">
    <source>
        <dbReference type="SAM" id="Phobius"/>
    </source>
</evidence>
<reference evidence="3" key="1">
    <citation type="submission" date="2019-06" db="EMBL/GenBank/DDBJ databases">
        <title>Co-occurence of chitin degradation, pigmentation and bioactivity in marine Pseudoalteromonas.</title>
        <authorList>
            <person name="Sonnenschein E.C."/>
            <person name="Bech P.K."/>
        </authorList>
    </citation>
    <scope>NUCLEOTIDE SEQUENCE [LARGE SCALE GENOMIC DNA]</scope>
    <source>
        <strain evidence="3">S3895</strain>
    </source>
</reference>